<sequence>MSAVSDADLLNTVYTVAPEFTTMNDSDVLQVMDLAKLFVSEKKFGKFYSVALADYTAHLLTLRAETANSGGMSATLTSGGIVSESEGDLSRSYGAANTGGFGNDLLSKTVYGKAYLQLLKLVIVPVRTRMG</sequence>
<protein>
    <submittedName>
        <fullName evidence="1">DUF4054 domain-containing protein</fullName>
    </submittedName>
</protein>
<dbReference type="RefSeq" id="WP_349173475.1">
    <property type="nucleotide sequence ID" value="NZ_JBBMEU010000027.1"/>
</dbReference>
<accession>A0ABV1CXM6</accession>
<evidence type="ECO:0000313" key="1">
    <source>
        <dbReference type="EMBL" id="MEQ2422251.1"/>
    </source>
</evidence>
<dbReference type="InterPro" id="IPR025127">
    <property type="entry name" value="DUF4054"/>
</dbReference>
<gene>
    <name evidence="1" type="ORF">WMO23_05835</name>
</gene>
<organism evidence="1 2">
    <name type="scientific">Megasphaera intestinihominis</name>
    <dbReference type="NCBI Taxonomy" id="3133159"/>
    <lineage>
        <taxon>Bacteria</taxon>
        <taxon>Bacillati</taxon>
        <taxon>Bacillota</taxon>
        <taxon>Negativicutes</taxon>
        <taxon>Veillonellales</taxon>
        <taxon>Veillonellaceae</taxon>
        <taxon>Megasphaera</taxon>
    </lineage>
</organism>
<dbReference type="Proteomes" id="UP001433088">
    <property type="component" value="Unassembled WGS sequence"/>
</dbReference>
<dbReference type="Pfam" id="PF13262">
    <property type="entry name" value="DUF4054"/>
    <property type="match status" value="1"/>
</dbReference>
<name>A0ABV1CXM6_9FIRM</name>
<reference evidence="1 2" key="1">
    <citation type="submission" date="2024-03" db="EMBL/GenBank/DDBJ databases">
        <title>Human intestinal bacterial collection.</title>
        <authorList>
            <person name="Pauvert C."/>
            <person name="Hitch T.C.A."/>
            <person name="Clavel T."/>
        </authorList>
    </citation>
    <scope>NUCLEOTIDE SEQUENCE [LARGE SCALE GENOMIC DNA]</scope>
    <source>
        <strain evidence="1 2">CLA-AA-H81</strain>
    </source>
</reference>
<evidence type="ECO:0000313" key="2">
    <source>
        <dbReference type="Proteomes" id="UP001433088"/>
    </source>
</evidence>
<dbReference type="EMBL" id="JBBMEU010000027">
    <property type="protein sequence ID" value="MEQ2422251.1"/>
    <property type="molecule type" value="Genomic_DNA"/>
</dbReference>
<keyword evidence="2" id="KW-1185">Reference proteome</keyword>
<comment type="caution">
    <text evidence="1">The sequence shown here is derived from an EMBL/GenBank/DDBJ whole genome shotgun (WGS) entry which is preliminary data.</text>
</comment>
<proteinExistence type="predicted"/>